<dbReference type="Proteomes" id="UP000886748">
    <property type="component" value="Unassembled WGS sequence"/>
</dbReference>
<dbReference type="GO" id="GO:0033786">
    <property type="term" value="F:heptose-1-phosphate adenylyltransferase activity"/>
    <property type="evidence" value="ECO:0007669"/>
    <property type="project" value="UniProtKB-UniRule"/>
</dbReference>
<feature type="domain" description="Carbohydrate kinase PfkB" evidence="11">
    <location>
        <begin position="14"/>
        <end position="315"/>
    </location>
</feature>
<reference evidence="13" key="2">
    <citation type="journal article" date="2021" name="PeerJ">
        <title>Extensive microbial diversity within the chicken gut microbiome revealed by metagenomics and culture.</title>
        <authorList>
            <person name="Gilroy R."/>
            <person name="Ravi A."/>
            <person name="Getino M."/>
            <person name="Pursley I."/>
            <person name="Horton D.L."/>
            <person name="Alikhan N.F."/>
            <person name="Baker D."/>
            <person name="Gharbi K."/>
            <person name="Hall N."/>
            <person name="Watson M."/>
            <person name="Adriaenssens E.M."/>
            <person name="Foster-Nyarko E."/>
            <person name="Jarju S."/>
            <person name="Secka A."/>
            <person name="Antonio M."/>
            <person name="Oren A."/>
            <person name="Chaudhuri R.R."/>
            <person name="La Ragione R."/>
            <person name="Hildebrand F."/>
            <person name="Pallen M.J."/>
        </authorList>
    </citation>
    <scope>NUCLEOTIDE SEQUENCE</scope>
    <source>
        <strain evidence="13">CHK154-7741</strain>
    </source>
</reference>
<evidence type="ECO:0000313" key="13">
    <source>
        <dbReference type="EMBL" id="HIU92358.1"/>
    </source>
</evidence>
<dbReference type="AlphaFoldDB" id="A0A9D1N0D9"/>
<comment type="catalytic activity">
    <reaction evidence="10">
        <text>D-glycero-beta-D-manno-heptose 7-phosphate + ATP = D-glycero-beta-D-manno-heptose 1,7-bisphosphate + ADP + H(+)</text>
        <dbReference type="Rhea" id="RHEA:27473"/>
        <dbReference type="ChEBI" id="CHEBI:15378"/>
        <dbReference type="ChEBI" id="CHEBI:30616"/>
        <dbReference type="ChEBI" id="CHEBI:60204"/>
        <dbReference type="ChEBI" id="CHEBI:60208"/>
        <dbReference type="ChEBI" id="CHEBI:456216"/>
        <dbReference type="EC" id="2.7.1.167"/>
    </reaction>
</comment>
<dbReference type="CDD" id="cd01172">
    <property type="entry name" value="RfaE_like"/>
    <property type="match status" value="1"/>
</dbReference>
<dbReference type="PANTHER" id="PTHR46969:SF1">
    <property type="entry name" value="BIFUNCTIONAL PROTEIN HLDE"/>
    <property type="match status" value="1"/>
</dbReference>
<evidence type="ECO:0000256" key="1">
    <source>
        <dbReference type="ARBA" id="ARBA00002319"/>
    </source>
</evidence>
<comment type="pathway">
    <text evidence="10">Nucleotide-sugar biosynthesis; ADP-L-glycero-beta-D-manno-heptose biosynthesis; ADP-L-glycero-beta-D-manno-heptose from D-glycero-beta-D-manno-heptose 7-phosphate: step 3/4.</text>
</comment>
<comment type="pathway">
    <text evidence="10">Nucleotide-sugar biosynthesis; ADP-L-glycero-beta-D-manno-heptose biosynthesis; ADP-L-glycero-beta-D-manno-heptose from D-glycero-beta-D-manno-heptose 7-phosphate: step 1/4.</text>
</comment>
<dbReference type="NCBIfam" id="TIGR00125">
    <property type="entry name" value="cyt_tran_rel"/>
    <property type="match status" value="1"/>
</dbReference>
<comment type="subunit">
    <text evidence="10">Homodimer.</text>
</comment>
<dbReference type="EMBL" id="DVOD01000031">
    <property type="protein sequence ID" value="HIU92358.1"/>
    <property type="molecule type" value="Genomic_DNA"/>
</dbReference>
<keyword evidence="7 10" id="KW-0067">ATP-binding</keyword>
<evidence type="ECO:0000313" key="14">
    <source>
        <dbReference type="Proteomes" id="UP000886748"/>
    </source>
</evidence>
<dbReference type="SUPFAM" id="SSF53613">
    <property type="entry name" value="Ribokinase-like"/>
    <property type="match status" value="1"/>
</dbReference>
<evidence type="ECO:0000259" key="11">
    <source>
        <dbReference type="Pfam" id="PF00294"/>
    </source>
</evidence>
<evidence type="ECO:0000256" key="8">
    <source>
        <dbReference type="ARBA" id="ARBA00023268"/>
    </source>
</evidence>
<keyword evidence="9 10" id="KW-0119">Carbohydrate metabolism</keyword>
<dbReference type="InterPro" id="IPR011913">
    <property type="entry name" value="RfaE_dom_I"/>
</dbReference>
<feature type="binding site" evidence="10">
    <location>
        <begin position="201"/>
        <end position="204"/>
    </location>
    <ligand>
        <name>ATP</name>
        <dbReference type="ChEBI" id="CHEBI:30616"/>
    </ligand>
</feature>
<dbReference type="PANTHER" id="PTHR46969">
    <property type="entry name" value="BIFUNCTIONAL PROTEIN HLDE"/>
    <property type="match status" value="1"/>
</dbReference>
<keyword evidence="4 10" id="KW-0548">Nucleotidyltransferase</keyword>
<comment type="similarity">
    <text evidence="10">In the C-terminal section; belongs to the cytidylyltransferase family.</text>
</comment>
<dbReference type="GO" id="GO:0033785">
    <property type="term" value="F:heptose 7-phosphate kinase activity"/>
    <property type="evidence" value="ECO:0007669"/>
    <property type="project" value="UniProtKB-UniRule"/>
</dbReference>
<evidence type="ECO:0000256" key="3">
    <source>
        <dbReference type="ARBA" id="ARBA00022679"/>
    </source>
</evidence>
<evidence type="ECO:0000256" key="5">
    <source>
        <dbReference type="ARBA" id="ARBA00022741"/>
    </source>
</evidence>
<proteinExistence type="inferred from homology"/>
<keyword evidence="3 10" id="KW-0808">Transferase</keyword>
<protein>
    <recommendedName>
        <fullName evidence="10">Bifunctional protein HldE</fullName>
    </recommendedName>
    <domain>
        <recommendedName>
            <fullName evidence="10">D-beta-D-heptose 7-phosphate kinase</fullName>
            <ecNumber evidence="10">2.7.1.167</ecNumber>
        </recommendedName>
        <alternativeName>
            <fullName evidence="10">D-beta-D-heptose 7-phosphotransferase</fullName>
        </alternativeName>
        <alternativeName>
            <fullName evidence="10">D-glycero-beta-D-manno-heptose-7-phosphate kinase</fullName>
        </alternativeName>
    </domain>
    <domain>
        <recommendedName>
            <fullName evidence="10">D-beta-D-heptose 1-phosphate adenylyltransferase</fullName>
            <ecNumber evidence="10">2.7.7.70</ecNumber>
        </recommendedName>
        <alternativeName>
            <fullName evidence="10">D-glycero-beta-D-manno-heptose 1-phosphate adenylyltransferase</fullName>
        </alternativeName>
    </domain>
</protein>
<keyword evidence="8 10" id="KW-0511">Multifunctional enzyme</keyword>
<dbReference type="Pfam" id="PF01467">
    <property type="entry name" value="CTP_transf_like"/>
    <property type="match status" value="1"/>
</dbReference>
<feature type="region of interest" description="Cytidylyltransferase" evidence="10">
    <location>
        <begin position="363"/>
        <end position="500"/>
    </location>
</feature>
<evidence type="ECO:0000256" key="7">
    <source>
        <dbReference type="ARBA" id="ARBA00022840"/>
    </source>
</evidence>
<evidence type="ECO:0000256" key="6">
    <source>
        <dbReference type="ARBA" id="ARBA00022777"/>
    </source>
</evidence>
<comment type="function">
    <text evidence="1 10">Catalyzes the phosphorylation of D-glycero-D-manno-heptose 7-phosphate at the C-1 position to selectively form D-glycero-beta-D-manno-heptose-1,7-bisphosphate.</text>
</comment>
<evidence type="ECO:0000256" key="2">
    <source>
        <dbReference type="ARBA" id="ARBA00003753"/>
    </source>
</evidence>
<dbReference type="GO" id="GO:0005829">
    <property type="term" value="C:cytosol"/>
    <property type="evidence" value="ECO:0007669"/>
    <property type="project" value="TreeGrafter"/>
</dbReference>
<keyword evidence="5 10" id="KW-0547">Nucleotide-binding</keyword>
<comment type="catalytic activity">
    <reaction evidence="10">
        <text>D-glycero-beta-D-manno-heptose 1-phosphate + ATP + H(+) = ADP-D-glycero-beta-D-manno-heptose + diphosphate</text>
        <dbReference type="Rhea" id="RHEA:27465"/>
        <dbReference type="ChEBI" id="CHEBI:15378"/>
        <dbReference type="ChEBI" id="CHEBI:30616"/>
        <dbReference type="ChEBI" id="CHEBI:33019"/>
        <dbReference type="ChEBI" id="CHEBI:59967"/>
        <dbReference type="ChEBI" id="CHEBI:61593"/>
        <dbReference type="EC" id="2.7.7.70"/>
    </reaction>
</comment>
<comment type="function">
    <text evidence="2 10">Catalyzes the ADP transfer from ATP to D-glycero-beta-D-manno-heptose 1-phosphate, yielding ADP-D-glycero-beta-D-manno-heptose.</text>
</comment>
<comment type="similarity">
    <text evidence="10">In the N-terminal section; belongs to the carbohydrate kinase PfkB family.</text>
</comment>
<dbReference type="InterPro" id="IPR004821">
    <property type="entry name" value="Cyt_trans-like"/>
</dbReference>
<dbReference type="InterPro" id="IPR023030">
    <property type="entry name" value="Bifunc_HldE"/>
</dbReference>
<keyword evidence="6 10" id="KW-0418">Kinase</keyword>
<comment type="caution">
    <text evidence="13">The sequence shown here is derived from an EMBL/GenBank/DDBJ whole genome shotgun (WGS) entry which is preliminary data.</text>
</comment>
<accession>A0A9D1N0D9</accession>
<dbReference type="NCBIfam" id="TIGR02198">
    <property type="entry name" value="rfaE_dom_I"/>
    <property type="match status" value="1"/>
</dbReference>
<feature type="domain" description="Cytidyltransferase-like" evidence="12">
    <location>
        <begin position="363"/>
        <end position="473"/>
    </location>
</feature>
<dbReference type="InterPro" id="IPR011611">
    <property type="entry name" value="PfkB_dom"/>
</dbReference>
<dbReference type="Gene3D" id="3.40.50.620">
    <property type="entry name" value="HUPs"/>
    <property type="match status" value="1"/>
</dbReference>
<dbReference type="InterPro" id="IPR014729">
    <property type="entry name" value="Rossmann-like_a/b/a_fold"/>
</dbReference>
<feature type="active site" evidence="10">
    <location>
        <position position="278"/>
    </location>
</feature>
<evidence type="ECO:0000256" key="10">
    <source>
        <dbReference type="HAMAP-Rule" id="MF_01603"/>
    </source>
</evidence>
<gene>
    <name evidence="13" type="primary">rfaE1</name>
    <name evidence="10" type="synonym">hldE</name>
    <name evidence="13" type="ORF">IAD26_04395</name>
</gene>
<evidence type="ECO:0000256" key="9">
    <source>
        <dbReference type="ARBA" id="ARBA00023277"/>
    </source>
</evidence>
<dbReference type="SUPFAM" id="SSF52374">
    <property type="entry name" value="Nucleotidylyl transferase"/>
    <property type="match status" value="1"/>
</dbReference>
<dbReference type="EC" id="2.7.7.70" evidence="10"/>
<dbReference type="InterPro" id="IPR029056">
    <property type="entry name" value="Ribokinase-like"/>
</dbReference>
<organism evidence="13 14">
    <name type="scientific">Candidatus Limenecus avicola</name>
    <dbReference type="NCBI Taxonomy" id="2840847"/>
    <lineage>
        <taxon>Bacteria</taxon>
        <taxon>Bacillati</taxon>
        <taxon>Bacillota</taxon>
        <taxon>Clostridia</taxon>
        <taxon>Eubacteriales</taxon>
        <taxon>Clostridiaceae</taxon>
        <taxon>Clostridiaceae incertae sedis</taxon>
        <taxon>Candidatus Limenecus</taxon>
    </lineage>
</organism>
<evidence type="ECO:0000256" key="4">
    <source>
        <dbReference type="ARBA" id="ARBA00022695"/>
    </source>
</evidence>
<dbReference type="Gene3D" id="3.40.1190.20">
    <property type="match status" value="1"/>
</dbReference>
<sequence length="500" mass="54451">MLGAKIINGFKNLNILCIGDIMLDKFLYGEVERISPEAPVPIFKVTKEKSMLGGTGNVIANLAALGVQTMFIGAAGNDESSVMLEHFLDKTGCNYSLIKPDNYPTTTKIRMIASNNHLLRADKESFLNADESVLKELSEMLEKVVDKADIVLVSDYKKGLLTLQSTQMIIQTCKKHGKKVLLDPKERDFSKYAGADIVKPNLKEFELVSGKKFDTSSATFKQEIKQEALAVMKQYNIHSLLITLSKDGMIFISSDSTKEPVHIPAEAKEVFDVSGAGDTSLAVLGASIAAGLCIEDAMKLANLASGIVVGKLGTACVSPIELKNAVINNNSSGKLSQALKIIGFDEAAEIAQDLKIQGKVTGFTNGCFDVMHLGHIHSFAGAKKECDVLFVGINSDISERKIKGEKFPLQNEKTRAYVAASLEFVDYVVLFDEESALELVKKIKPDVIAKEGLKLENWPEAQYVLSYGGKVVELDRVEDYSVTAVLDKIDNIKSDGVLNV</sequence>
<dbReference type="HAMAP" id="MF_01603">
    <property type="entry name" value="HldE"/>
    <property type="match status" value="1"/>
</dbReference>
<name>A0A9D1N0D9_9CLOT</name>
<dbReference type="EC" id="2.7.1.167" evidence="10"/>
<dbReference type="GO" id="GO:0005524">
    <property type="term" value="F:ATP binding"/>
    <property type="evidence" value="ECO:0007669"/>
    <property type="project" value="UniProtKB-UniRule"/>
</dbReference>
<dbReference type="Pfam" id="PF00294">
    <property type="entry name" value="PfkB"/>
    <property type="match status" value="1"/>
</dbReference>
<feature type="region of interest" description="Ribokinase" evidence="10">
    <location>
        <begin position="1"/>
        <end position="334"/>
    </location>
</feature>
<dbReference type="GO" id="GO:0016773">
    <property type="term" value="F:phosphotransferase activity, alcohol group as acceptor"/>
    <property type="evidence" value="ECO:0007669"/>
    <property type="project" value="InterPro"/>
</dbReference>
<reference evidence="13" key="1">
    <citation type="submission" date="2020-10" db="EMBL/GenBank/DDBJ databases">
        <authorList>
            <person name="Gilroy R."/>
        </authorList>
    </citation>
    <scope>NUCLEOTIDE SEQUENCE</scope>
    <source>
        <strain evidence="13">CHK154-7741</strain>
    </source>
</reference>
<evidence type="ECO:0000259" key="12">
    <source>
        <dbReference type="Pfam" id="PF01467"/>
    </source>
</evidence>